<feature type="domain" description="PH" evidence="12">
    <location>
        <begin position="410"/>
        <end position="515"/>
    </location>
</feature>
<evidence type="ECO:0000256" key="8">
    <source>
        <dbReference type="PROSITE-ProRule" id="PRU00192"/>
    </source>
</evidence>
<dbReference type="Gene3D" id="1.20.900.10">
    <property type="entry name" value="Dbl homology (DH) domain"/>
    <property type="match status" value="1"/>
</dbReference>
<reference evidence="15" key="1">
    <citation type="submission" date="2025-08" db="UniProtKB">
        <authorList>
            <consortium name="Ensembl"/>
        </authorList>
    </citation>
    <scope>IDENTIFICATION</scope>
</reference>
<evidence type="ECO:0000256" key="9">
    <source>
        <dbReference type="SAM" id="Coils"/>
    </source>
</evidence>
<evidence type="ECO:0000259" key="14">
    <source>
        <dbReference type="PROSITE" id="PS50021"/>
    </source>
</evidence>
<dbReference type="InterPro" id="IPR046376">
    <property type="entry name" value="PH_Cool_Pix"/>
</dbReference>
<dbReference type="CDD" id="cd12061">
    <property type="entry name" value="SH3_betaPIX"/>
    <property type="match status" value="1"/>
</dbReference>
<dbReference type="InterPro" id="IPR001715">
    <property type="entry name" value="CH_dom"/>
</dbReference>
<dbReference type="CDD" id="cd00160">
    <property type="entry name" value="RhoGEF"/>
    <property type="match status" value="1"/>
</dbReference>
<dbReference type="SUPFAM" id="SSF50044">
    <property type="entry name" value="SH3-domain"/>
    <property type="match status" value="1"/>
</dbReference>
<dbReference type="PROSITE" id="PS50021">
    <property type="entry name" value="CH"/>
    <property type="match status" value="1"/>
</dbReference>
<reference evidence="15" key="2">
    <citation type="submission" date="2025-09" db="UniProtKB">
        <authorList>
            <consortium name="Ensembl"/>
        </authorList>
    </citation>
    <scope>IDENTIFICATION</scope>
</reference>
<keyword evidence="9" id="KW-0175">Coiled coil</keyword>
<evidence type="ECO:0000256" key="4">
    <source>
        <dbReference type="ARBA" id="ARBA00023043"/>
    </source>
</evidence>
<dbReference type="InterPro" id="IPR011993">
    <property type="entry name" value="PH-like_dom_sf"/>
</dbReference>
<dbReference type="GO" id="GO:0005737">
    <property type="term" value="C:cytoplasm"/>
    <property type="evidence" value="ECO:0007669"/>
    <property type="project" value="TreeGrafter"/>
</dbReference>
<dbReference type="Gene3D" id="2.30.29.30">
    <property type="entry name" value="Pleckstrin-homology domain (PH domain)/Phosphotyrosine-binding domain (PTB)"/>
    <property type="match status" value="1"/>
</dbReference>
<dbReference type="InterPro" id="IPR000219">
    <property type="entry name" value="DH_dom"/>
</dbReference>
<dbReference type="Proteomes" id="UP000694565">
    <property type="component" value="Unplaced"/>
</dbReference>
<evidence type="ECO:0000256" key="6">
    <source>
        <dbReference type="ARBA" id="ARBA00037432"/>
    </source>
</evidence>
<dbReference type="SUPFAM" id="SSF47576">
    <property type="entry name" value="Calponin-homology domain, CH-domain"/>
    <property type="match status" value="1"/>
</dbReference>
<dbReference type="PROSITE" id="PS50010">
    <property type="entry name" value="DH_2"/>
    <property type="match status" value="1"/>
</dbReference>
<feature type="compositionally biased region" description="Basic residues" evidence="10">
    <location>
        <begin position="612"/>
        <end position="624"/>
    </location>
</feature>
<dbReference type="Pfam" id="PF16523">
    <property type="entry name" value="betaPIX_CC"/>
    <property type="match status" value="1"/>
</dbReference>
<dbReference type="InterPro" id="IPR001452">
    <property type="entry name" value="SH3_domain"/>
</dbReference>
<dbReference type="FunFam" id="2.30.30.40:FF:000072">
    <property type="entry name" value="Unconventional Myosin IB"/>
    <property type="match status" value="1"/>
</dbReference>
<sequence>MNPAEQTVTWLITLGVLESPKKSISDPEAFLQTSLQDGAVLCRLLERLRPGTVDKVSGWRDTGLWKENNVLLNYFTVSEDGVCVPHSSHLRIKSFDSLNTHSRSSKVLQPQYRSLDMSEGSGCGHVLFKARFTFQQTNEDELSFSKGDIVSVSRQEDGGWWEGSVNGNSGWFPSNYVRELKGSEKPKSGTLKSPPKGCDTTILSKTYYNVVLQNILETESEYSRELQSLLGSYLRSLHPTDRLSNVDIGHIHGNLEEISTFQQMLVQSLEEHTKSVLPENQQRIGAFFLNLLPQIKPIYVAYCSNHPFAVNVLVQHSEELGEYMESKGSSTPGILTLTTSLSKPFTRLERYPTLLKELDRHMEDQHPDRADLIAAMMDFKSFAQCQQVRKKKDLELQILTEPIRNWEGDDIRTLGPVLHMSHSTVHTQNCQDSNERYLVLFPHTLLVLSASLRMSGFIYQGRIPLSGMLISRIEDGENLKNAFEISGGQCDRMQVACNSQHELQEWLDLLTKHTHTPATSTHRPQSVCHTLPSQPATPSRHSESRGGSVGHTYHTLPHPPSFGTVLSNSPMWGPLEPPSTPKPWSLSCLRPAPPLRPSAALCLKEDMSKSPKNMKKLLPKRKPDRKPSEEDFTVRKSTAALEEDAQILKVIEAYCTSAKTRQTLNSTWQGTDLMHNHVLADSSLTVAGFPGNLPCSDQSEDSDYDSLWTAHSYRTASFSRSSRKDVHMLFPEEEKIIVEETRSNGQTVVEERSLVDTVYSLKDEIQGLKQDNKRMKRTLEEEQRARKELEKVVRRVLKTMNDPTWDETNL</sequence>
<dbReference type="PRINTS" id="PR00452">
    <property type="entry name" value="SH3DOMAIN"/>
</dbReference>
<dbReference type="PROSITE" id="PS00741">
    <property type="entry name" value="DH_1"/>
    <property type="match status" value="1"/>
</dbReference>
<dbReference type="Pfam" id="PF00307">
    <property type="entry name" value="CH"/>
    <property type="match status" value="1"/>
</dbReference>
<dbReference type="GO" id="GO:0030027">
    <property type="term" value="C:lamellipodium"/>
    <property type="evidence" value="ECO:0007669"/>
    <property type="project" value="UniProtKB-SubCell"/>
</dbReference>
<name>A0A8C3AD18_CYCLU</name>
<keyword evidence="4" id="KW-0040">ANK repeat</keyword>
<comment type="function">
    <text evidence="6">Induces bone resorption, acting probably through a signaling cascade which results in the secretion of factor(s) enhancing osteoclast formation and activity.</text>
</comment>
<dbReference type="Gene3D" id="1.20.5.390">
    <property type="entry name" value="L1 transposable element, trimerization domain"/>
    <property type="match status" value="1"/>
</dbReference>
<dbReference type="PANTHER" id="PTHR46026">
    <property type="entry name" value="RHO-TYPE GUANINE NUCLEOTIDE EXCHANGE FACTOR, ISOFORM F"/>
    <property type="match status" value="1"/>
</dbReference>
<evidence type="ECO:0000256" key="2">
    <source>
        <dbReference type="ARBA" id="ARBA00022443"/>
    </source>
</evidence>
<proteinExistence type="predicted"/>
<dbReference type="Pfam" id="PF07653">
    <property type="entry name" value="SH3_2"/>
    <property type="match status" value="1"/>
</dbReference>
<keyword evidence="3" id="KW-0344">Guanine-nucleotide releasing factor</keyword>
<feature type="coiled-coil region" evidence="9">
    <location>
        <begin position="758"/>
        <end position="799"/>
    </location>
</feature>
<dbReference type="CDD" id="cd01225">
    <property type="entry name" value="PH_Cool_Pix"/>
    <property type="match status" value="1"/>
</dbReference>
<dbReference type="Pfam" id="PF16615">
    <property type="entry name" value="RhoGEF67_u1"/>
    <property type="match status" value="1"/>
</dbReference>
<feature type="domain" description="DH" evidence="13">
    <location>
        <begin position="207"/>
        <end position="384"/>
    </location>
</feature>
<feature type="compositionally biased region" description="Basic and acidic residues" evidence="10">
    <location>
        <begin position="625"/>
        <end position="634"/>
    </location>
</feature>
<dbReference type="PANTHER" id="PTHR46026:SF3">
    <property type="entry name" value="RHO GUANINE NUCLEOTIDE EXCHANGE FACTOR 7"/>
    <property type="match status" value="1"/>
</dbReference>
<dbReference type="InterPro" id="IPR035899">
    <property type="entry name" value="DBL_dom_sf"/>
</dbReference>
<gene>
    <name evidence="15" type="primary">arhgef7b</name>
</gene>
<organism evidence="15 16">
    <name type="scientific">Cyclopterus lumpus</name>
    <name type="common">Lumpsucker</name>
    <dbReference type="NCBI Taxonomy" id="8103"/>
    <lineage>
        <taxon>Eukaryota</taxon>
        <taxon>Metazoa</taxon>
        <taxon>Chordata</taxon>
        <taxon>Craniata</taxon>
        <taxon>Vertebrata</taxon>
        <taxon>Euteleostomi</taxon>
        <taxon>Actinopterygii</taxon>
        <taxon>Neopterygii</taxon>
        <taxon>Teleostei</taxon>
        <taxon>Neoteleostei</taxon>
        <taxon>Acanthomorphata</taxon>
        <taxon>Eupercaria</taxon>
        <taxon>Perciformes</taxon>
        <taxon>Cottioidei</taxon>
        <taxon>Cottales</taxon>
        <taxon>Cyclopteridae</taxon>
        <taxon>Cyclopterus</taxon>
    </lineage>
</organism>
<evidence type="ECO:0000259" key="12">
    <source>
        <dbReference type="PROSITE" id="PS50003"/>
    </source>
</evidence>
<dbReference type="InterPro" id="IPR036872">
    <property type="entry name" value="CH_dom_sf"/>
</dbReference>
<dbReference type="InterPro" id="IPR035789">
    <property type="entry name" value="BetaPIX_SH3"/>
</dbReference>
<keyword evidence="2 8" id="KW-0728">SH3 domain</keyword>
<evidence type="ECO:0000313" key="15">
    <source>
        <dbReference type="Ensembl" id="ENSCLMP00005040145.1"/>
    </source>
</evidence>
<feature type="compositionally biased region" description="Polar residues" evidence="10">
    <location>
        <begin position="516"/>
        <end position="539"/>
    </location>
</feature>
<dbReference type="SUPFAM" id="SSF50729">
    <property type="entry name" value="PH domain-like"/>
    <property type="match status" value="1"/>
</dbReference>
<dbReference type="Pfam" id="PF00169">
    <property type="entry name" value="PH"/>
    <property type="match status" value="1"/>
</dbReference>
<dbReference type="Pfam" id="PF00621">
    <property type="entry name" value="RhoGEF"/>
    <property type="match status" value="1"/>
</dbReference>
<accession>A0A8C3AD18</accession>
<feature type="domain" description="SH3" evidence="11">
    <location>
        <begin position="123"/>
        <end position="182"/>
    </location>
</feature>
<dbReference type="PROSITE" id="PS50002">
    <property type="entry name" value="SH3"/>
    <property type="match status" value="1"/>
</dbReference>
<evidence type="ECO:0000259" key="13">
    <source>
        <dbReference type="PROSITE" id="PS50010"/>
    </source>
</evidence>
<feature type="region of interest" description="Disordered" evidence="10">
    <location>
        <begin position="606"/>
        <end position="635"/>
    </location>
</feature>
<dbReference type="SMART" id="SM00326">
    <property type="entry name" value="SH3"/>
    <property type="match status" value="1"/>
</dbReference>
<evidence type="ECO:0000256" key="7">
    <source>
        <dbReference type="ARBA" id="ARBA00040640"/>
    </source>
</evidence>
<dbReference type="InterPro" id="IPR001331">
    <property type="entry name" value="GDS_CDC24_CS"/>
</dbReference>
<evidence type="ECO:0000259" key="11">
    <source>
        <dbReference type="PROSITE" id="PS50002"/>
    </source>
</evidence>
<dbReference type="AlphaFoldDB" id="A0A8C3AD18"/>
<feature type="domain" description="Calponin-homology (CH)" evidence="14">
    <location>
        <begin position="1"/>
        <end position="115"/>
    </location>
</feature>
<dbReference type="SMART" id="SM00325">
    <property type="entry name" value="RhoGEF"/>
    <property type="match status" value="1"/>
</dbReference>
<dbReference type="Ensembl" id="ENSCLMT00005041646.1">
    <property type="protein sequence ID" value="ENSCLMP00005040145.1"/>
    <property type="gene ID" value="ENSCLMG00005017440.1"/>
</dbReference>
<evidence type="ECO:0000256" key="1">
    <source>
        <dbReference type="ARBA" id="ARBA00004510"/>
    </source>
</evidence>
<dbReference type="InterPro" id="IPR036028">
    <property type="entry name" value="SH3-like_dom_sf"/>
</dbReference>
<dbReference type="GO" id="GO:0035556">
    <property type="term" value="P:intracellular signal transduction"/>
    <property type="evidence" value="ECO:0007669"/>
    <property type="project" value="InterPro"/>
</dbReference>
<protein>
    <recommendedName>
        <fullName evidence="7">Osteoclast-stimulating factor 1</fullName>
    </recommendedName>
</protein>
<evidence type="ECO:0000256" key="10">
    <source>
        <dbReference type="SAM" id="MobiDB-lite"/>
    </source>
</evidence>
<dbReference type="InterPro" id="IPR001849">
    <property type="entry name" value="PH_domain"/>
</dbReference>
<keyword evidence="5" id="KW-0966">Cell projection</keyword>
<dbReference type="SMART" id="SM00233">
    <property type="entry name" value="PH"/>
    <property type="match status" value="1"/>
</dbReference>
<dbReference type="Pfam" id="PF16614">
    <property type="entry name" value="RhoGEF67_u2"/>
    <property type="match status" value="1"/>
</dbReference>
<evidence type="ECO:0000313" key="16">
    <source>
        <dbReference type="Proteomes" id="UP000694565"/>
    </source>
</evidence>
<keyword evidence="16" id="KW-1185">Reference proteome</keyword>
<dbReference type="SUPFAM" id="SSF48065">
    <property type="entry name" value="DBL homology domain (DH-domain)"/>
    <property type="match status" value="1"/>
</dbReference>
<dbReference type="FunFam" id="1.20.5.390:FF:000001">
    <property type="entry name" value="rho guanine nucleotide exchange factor 7 isoform X1"/>
    <property type="match status" value="1"/>
</dbReference>
<dbReference type="FunFam" id="1.20.900.10:FF:000016">
    <property type="entry name" value="Rho guanine nucleotide exchange factor 6"/>
    <property type="match status" value="1"/>
</dbReference>
<dbReference type="Gene3D" id="1.10.418.10">
    <property type="entry name" value="Calponin-like domain"/>
    <property type="match status" value="1"/>
</dbReference>
<comment type="subcellular location">
    <subcellularLocation>
        <location evidence="1">Cell projection</location>
        <location evidence="1">Lamellipodium</location>
    </subcellularLocation>
</comment>
<evidence type="ECO:0000256" key="3">
    <source>
        <dbReference type="ARBA" id="ARBA00022658"/>
    </source>
</evidence>
<evidence type="ECO:0000256" key="5">
    <source>
        <dbReference type="ARBA" id="ARBA00023273"/>
    </source>
</evidence>
<dbReference type="InterPro" id="IPR032409">
    <property type="entry name" value="GEF6/7_CC"/>
</dbReference>
<dbReference type="GO" id="GO:0030032">
    <property type="term" value="P:lamellipodium assembly"/>
    <property type="evidence" value="ECO:0007669"/>
    <property type="project" value="TreeGrafter"/>
</dbReference>
<dbReference type="Gene3D" id="2.30.30.40">
    <property type="entry name" value="SH3 Domains"/>
    <property type="match status" value="1"/>
</dbReference>
<dbReference type="GeneTree" id="ENSGT00940000155360"/>
<feature type="region of interest" description="Disordered" evidence="10">
    <location>
        <begin position="515"/>
        <end position="562"/>
    </location>
</feature>
<dbReference type="GO" id="GO:0005085">
    <property type="term" value="F:guanyl-nucleotide exchange factor activity"/>
    <property type="evidence" value="ECO:0007669"/>
    <property type="project" value="UniProtKB-KW"/>
</dbReference>
<dbReference type="PROSITE" id="PS50003">
    <property type="entry name" value="PH_DOMAIN"/>
    <property type="match status" value="1"/>
</dbReference>